<reference evidence="6 7" key="1">
    <citation type="submission" date="2016-02" db="EMBL/GenBank/DDBJ databases">
        <title>Genome analysis of coral dinoflagellate symbionts highlights evolutionary adaptations to a symbiotic lifestyle.</title>
        <authorList>
            <person name="Aranda M."/>
            <person name="Li Y."/>
            <person name="Liew Y.J."/>
            <person name="Baumgarten S."/>
            <person name="Simakov O."/>
            <person name="Wilson M."/>
            <person name="Piel J."/>
            <person name="Ashoor H."/>
            <person name="Bougouffa S."/>
            <person name="Bajic V.B."/>
            <person name="Ryu T."/>
            <person name="Ravasi T."/>
            <person name="Bayer T."/>
            <person name="Micklem G."/>
            <person name="Kim H."/>
            <person name="Bhak J."/>
            <person name="Lajeunesse T.C."/>
            <person name="Voolstra C.R."/>
        </authorList>
    </citation>
    <scope>NUCLEOTIDE SEQUENCE [LARGE SCALE GENOMIC DNA]</scope>
    <source>
        <strain evidence="6 7">CCMP2467</strain>
    </source>
</reference>
<keyword evidence="3 5" id="KW-0378">Hydrolase</keyword>
<comment type="similarity">
    <text evidence="1">Belongs to the arginase family. Agmatinase subfamily.</text>
</comment>
<organism evidence="6 7">
    <name type="scientific">Symbiodinium microadriaticum</name>
    <name type="common">Dinoflagellate</name>
    <name type="synonym">Zooxanthella microadriatica</name>
    <dbReference type="NCBI Taxonomy" id="2951"/>
    <lineage>
        <taxon>Eukaryota</taxon>
        <taxon>Sar</taxon>
        <taxon>Alveolata</taxon>
        <taxon>Dinophyceae</taxon>
        <taxon>Suessiales</taxon>
        <taxon>Symbiodiniaceae</taxon>
        <taxon>Symbiodinium</taxon>
    </lineage>
</organism>
<evidence type="ECO:0000256" key="4">
    <source>
        <dbReference type="PIRSR" id="PIRSR036979-1"/>
    </source>
</evidence>
<protein>
    <submittedName>
        <fullName evidence="6">Guanidinobutyrase</fullName>
    </submittedName>
</protein>
<dbReference type="InterPro" id="IPR006035">
    <property type="entry name" value="Ureohydrolase"/>
</dbReference>
<dbReference type="PROSITE" id="PS01053">
    <property type="entry name" value="ARGINASE_1"/>
    <property type="match status" value="1"/>
</dbReference>
<evidence type="ECO:0000313" key="7">
    <source>
        <dbReference type="Proteomes" id="UP000186817"/>
    </source>
</evidence>
<comment type="cofactor">
    <cofactor evidence="4">
        <name>Mn(2+)</name>
        <dbReference type="ChEBI" id="CHEBI:29035"/>
    </cofactor>
    <text evidence="4">Binds 2 manganese ions per subunit.</text>
</comment>
<evidence type="ECO:0000256" key="3">
    <source>
        <dbReference type="ARBA" id="ARBA00022801"/>
    </source>
</evidence>
<feature type="binding site" evidence="4">
    <location>
        <position position="93"/>
    </location>
    <ligand>
        <name>Mn(2+)</name>
        <dbReference type="ChEBI" id="CHEBI:29035"/>
        <label>1</label>
    </ligand>
</feature>
<sequence>MSNVLVESIFSRITQQQRPLLDRQVVDTGDASPTPFNIQQAVEEIHAACKQRLEMARRLVVVGGDHTLSYPVIKAVAEKFGPVVLVHFDSHLDTFPPMYGQHVWHGAPFRNCWEEGLLAKDGSTHIGIRATTYSAEDFHDSENMGIATLTAEDVHERGVPACVEAVWNRWRRSGNAPVYLSVDIDVLDPSVAPGTGTPEFGGLLAHQLLQFIRGLKGLPIVGADVVEVAPAYDHAGITAMAAANLLLEQIALISSCMDSDGMEKALQTV</sequence>
<dbReference type="OrthoDB" id="428108at2759"/>
<evidence type="ECO:0000256" key="1">
    <source>
        <dbReference type="ARBA" id="ARBA00009227"/>
    </source>
</evidence>
<comment type="caution">
    <text evidence="6">The sequence shown here is derived from an EMBL/GenBank/DDBJ whole genome shotgun (WGS) entry which is preliminary data.</text>
</comment>
<dbReference type="InterPro" id="IPR023696">
    <property type="entry name" value="Ureohydrolase_dom_sf"/>
</dbReference>
<accession>A0A1Q9F169</accession>
<dbReference type="InterPro" id="IPR020855">
    <property type="entry name" value="Ureohydrolase_Mn_BS"/>
</dbReference>
<evidence type="ECO:0000313" key="6">
    <source>
        <dbReference type="EMBL" id="OLQ13397.1"/>
    </source>
</evidence>
<keyword evidence="4" id="KW-0464">Manganese</keyword>
<feature type="binding site" evidence="4">
    <location>
        <position position="183"/>
    </location>
    <ligand>
        <name>Mn(2+)</name>
        <dbReference type="ChEBI" id="CHEBI:29035"/>
        <label>1</label>
    </ligand>
</feature>
<dbReference type="GO" id="GO:0008783">
    <property type="term" value="F:agmatinase activity"/>
    <property type="evidence" value="ECO:0007669"/>
    <property type="project" value="TreeGrafter"/>
</dbReference>
<dbReference type="OMA" id="YAQIPTF"/>
<dbReference type="Pfam" id="PF00491">
    <property type="entry name" value="Arginase"/>
    <property type="match status" value="1"/>
</dbReference>
<keyword evidence="7" id="KW-1185">Reference proteome</keyword>
<dbReference type="PIRSF" id="PIRSF036979">
    <property type="entry name" value="Arginase"/>
    <property type="match status" value="1"/>
</dbReference>
<evidence type="ECO:0000256" key="5">
    <source>
        <dbReference type="RuleBase" id="RU003684"/>
    </source>
</evidence>
<dbReference type="EMBL" id="LSRX01000029">
    <property type="protein sequence ID" value="OLQ13397.1"/>
    <property type="molecule type" value="Genomic_DNA"/>
</dbReference>
<feature type="binding site" evidence="4">
    <location>
        <position position="185"/>
    </location>
    <ligand>
        <name>Mn(2+)</name>
        <dbReference type="ChEBI" id="CHEBI:29035"/>
        <label>1</label>
    </ligand>
</feature>
<proteinExistence type="inferred from homology"/>
<dbReference type="Proteomes" id="UP000186817">
    <property type="component" value="Unassembled WGS sequence"/>
</dbReference>
<dbReference type="SUPFAM" id="SSF52768">
    <property type="entry name" value="Arginase/deacetylase"/>
    <property type="match status" value="1"/>
</dbReference>
<evidence type="ECO:0000256" key="2">
    <source>
        <dbReference type="ARBA" id="ARBA00022723"/>
    </source>
</evidence>
<dbReference type="GO" id="GO:0033389">
    <property type="term" value="P:putrescine biosynthetic process from arginine, via agmatine"/>
    <property type="evidence" value="ECO:0007669"/>
    <property type="project" value="TreeGrafter"/>
</dbReference>
<dbReference type="PANTHER" id="PTHR11358:SF26">
    <property type="entry name" value="GUANIDINO ACID HYDROLASE, MITOCHONDRIAL"/>
    <property type="match status" value="1"/>
</dbReference>
<dbReference type="GO" id="GO:0046872">
    <property type="term" value="F:metal ion binding"/>
    <property type="evidence" value="ECO:0007669"/>
    <property type="project" value="UniProtKB-KW"/>
</dbReference>
<feature type="binding site" evidence="4">
    <location>
        <position position="91"/>
    </location>
    <ligand>
        <name>Mn(2+)</name>
        <dbReference type="ChEBI" id="CHEBI:29035"/>
        <label>1</label>
    </ligand>
</feature>
<dbReference type="PROSITE" id="PS51409">
    <property type="entry name" value="ARGINASE_2"/>
    <property type="match status" value="1"/>
</dbReference>
<dbReference type="PRINTS" id="PR00116">
    <property type="entry name" value="ARGINASE"/>
</dbReference>
<feature type="binding site" evidence="4">
    <location>
        <position position="66"/>
    </location>
    <ligand>
        <name>Mn(2+)</name>
        <dbReference type="ChEBI" id="CHEBI:29035"/>
        <label>1</label>
    </ligand>
</feature>
<keyword evidence="2 4" id="KW-0479">Metal-binding</keyword>
<feature type="binding site" evidence="4">
    <location>
        <position position="89"/>
    </location>
    <ligand>
        <name>Mn(2+)</name>
        <dbReference type="ChEBI" id="CHEBI:29035"/>
        <label>1</label>
    </ligand>
</feature>
<gene>
    <name evidence="6" type="primary">gbh</name>
    <name evidence="6" type="ORF">AK812_SmicGene2644</name>
</gene>
<dbReference type="Gene3D" id="3.40.800.10">
    <property type="entry name" value="Ureohydrolase domain"/>
    <property type="match status" value="1"/>
</dbReference>
<dbReference type="AlphaFoldDB" id="A0A1Q9F169"/>
<name>A0A1Q9F169_SYMMI</name>
<dbReference type="PANTHER" id="PTHR11358">
    <property type="entry name" value="ARGINASE/AGMATINASE"/>
    <property type="match status" value="1"/>
</dbReference>